<organism evidence="1">
    <name type="scientific">Salmonella enterica subsp. enterica serovar Hull</name>
    <dbReference type="NCBI Taxonomy" id="1403564"/>
    <lineage>
        <taxon>Bacteria</taxon>
        <taxon>Pseudomonadati</taxon>
        <taxon>Pseudomonadota</taxon>
        <taxon>Gammaproteobacteria</taxon>
        <taxon>Enterobacterales</taxon>
        <taxon>Enterobacteriaceae</taxon>
        <taxon>Salmonella</taxon>
    </lineage>
</organism>
<name>A0A5X4PE60_SALET</name>
<dbReference type="AlphaFoldDB" id="A0A5X4PE60"/>
<dbReference type="InterPro" id="IPR037042">
    <property type="entry name" value="YdaT-like_sf"/>
</dbReference>
<dbReference type="InterPro" id="IPR009364">
    <property type="entry name" value="YdaT-like"/>
</dbReference>
<sequence length="160" mass="18361">MKINLTLLCSALNEWSKEITQFTATQRITNAYFSLGLASPPELHQIELADGTVDHEAWRNNNQNIFHRWRKCRTPIQREKFLALAPAILHAMDPEIRAMVIAGNSIAFLTTRLLKEHTDVVNAALLDASLPDFEKECDDLDKALNDVRQAYRTKQQRHDH</sequence>
<evidence type="ECO:0000313" key="1">
    <source>
        <dbReference type="EMBL" id="EBZ8648463.1"/>
    </source>
</evidence>
<dbReference type="Gene3D" id="1.10.3600.10">
    <property type="entry name" value="Putative bacterial toxin ydaT"/>
    <property type="match status" value="1"/>
</dbReference>
<gene>
    <name evidence="1" type="ORF">EHB58_09585</name>
</gene>
<protein>
    <submittedName>
        <fullName evidence="1">Uncharacterized protein</fullName>
    </submittedName>
</protein>
<proteinExistence type="predicted"/>
<dbReference type="EMBL" id="AAHSMS010000010">
    <property type="protein sequence ID" value="EBZ8648463.1"/>
    <property type="molecule type" value="Genomic_DNA"/>
</dbReference>
<comment type="caution">
    <text evidence="1">The sequence shown here is derived from an EMBL/GenBank/DDBJ whole genome shotgun (WGS) entry which is preliminary data.</text>
</comment>
<dbReference type="Pfam" id="PF06254">
    <property type="entry name" value="YdaT_toxin"/>
    <property type="match status" value="1"/>
</dbReference>
<reference evidence="1" key="1">
    <citation type="submission" date="2018-11" db="EMBL/GenBank/DDBJ databases">
        <authorList>
            <person name="Ashton P.M."/>
            <person name="Dallman T."/>
            <person name="Nair S."/>
            <person name="De Pinna E."/>
            <person name="Peters T."/>
            <person name="Grant K."/>
        </authorList>
    </citation>
    <scope>NUCLEOTIDE SEQUENCE</scope>
    <source>
        <strain evidence="1">638096</strain>
    </source>
</reference>
<accession>A0A5X4PE60</accession>